<evidence type="ECO:0000256" key="3">
    <source>
        <dbReference type="ARBA" id="ARBA00022692"/>
    </source>
</evidence>
<keyword evidence="4 7" id="KW-1133">Transmembrane helix</keyword>
<evidence type="ECO:0000313" key="10">
    <source>
        <dbReference type="Proteomes" id="UP000054383"/>
    </source>
</evidence>
<evidence type="ECO:0000256" key="1">
    <source>
        <dbReference type="ARBA" id="ARBA00004141"/>
    </source>
</evidence>
<dbReference type="EMBL" id="CVMT01000002">
    <property type="protein sequence ID" value="CRG84791.1"/>
    <property type="molecule type" value="Genomic_DNA"/>
</dbReference>
<feature type="transmembrane region" description="Helical" evidence="7">
    <location>
        <begin position="530"/>
        <end position="548"/>
    </location>
</feature>
<feature type="transmembrane region" description="Helical" evidence="7">
    <location>
        <begin position="181"/>
        <end position="205"/>
    </location>
</feature>
<reference evidence="9 10" key="1">
    <citation type="submission" date="2015-04" db="EMBL/GenBank/DDBJ databases">
        <authorList>
            <person name="Syromyatnikov M.Y."/>
            <person name="Popov V.N."/>
        </authorList>
    </citation>
    <scope>NUCLEOTIDE SEQUENCE [LARGE SCALE GENOMIC DNA]</scope>
    <source>
        <strain evidence="9">WF-38-12</strain>
    </source>
</reference>
<name>A0A0U1LQC8_TALIS</name>
<dbReference type="OMA" id="DYPYRSH"/>
<feature type="region of interest" description="Disordered" evidence="6">
    <location>
        <begin position="67"/>
        <end position="123"/>
    </location>
</feature>
<dbReference type="PANTHER" id="PTHR43495">
    <property type="entry name" value="GABA PERMEASE"/>
    <property type="match status" value="1"/>
</dbReference>
<feature type="transmembrane region" description="Helical" evidence="7">
    <location>
        <begin position="151"/>
        <end position="169"/>
    </location>
</feature>
<evidence type="ECO:0000256" key="5">
    <source>
        <dbReference type="ARBA" id="ARBA00023136"/>
    </source>
</evidence>
<organism evidence="9 10">
    <name type="scientific">Talaromyces islandicus</name>
    <name type="common">Penicillium islandicum</name>
    <dbReference type="NCBI Taxonomy" id="28573"/>
    <lineage>
        <taxon>Eukaryota</taxon>
        <taxon>Fungi</taxon>
        <taxon>Dikarya</taxon>
        <taxon>Ascomycota</taxon>
        <taxon>Pezizomycotina</taxon>
        <taxon>Eurotiomycetes</taxon>
        <taxon>Eurotiomycetidae</taxon>
        <taxon>Eurotiales</taxon>
        <taxon>Trichocomaceae</taxon>
        <taxon>Talaromyces</taxon>
        <taxon>Talaromyces sect. Islandici</taxon>
    </lineage>
</organism>
<keyword evidence="2" id="KW-0813">Transport</keyword>
<feature type="transmembrane region" description="Helical" evidence="7">
    <location>
        <begin position="298"/>
        <end position="318"/>
    </location>
</feature>
<protein>
    <submittedName>
        <fullName evidence="9">Histidine permease</fullName>
    </submittedName>
</protein>
<evidence type="ECO:0000256" key="2">
    <source>
        <dbReference type="ARBA" id="ARBA00022448"/>
    </source>
</evidence>
<gene>
    <name evidence="9" type="ORF">PISL3812_01987</name>
</gene>
<dbReference type="GO" id="GO:0016020">
    <property type="term" value="C:membrane"/>
    <property type="evidence" value="ECO:0007669"/>
    <property type="project" value="UniProtKB-SubCell"/>
</dbReference>
<evidence type="ECO:0000313" key="9">
    <source>
        <dbReference type="EMBL" id="CRG84791.1"/>
    </source>
</evidence>
<dbReference type="STRING" id="28573.A0A0U1LQC8"/>
<dbReference type="AlphaFoldDB" id="A0A0U1LQC8"/>
<keyword evidence="3 7" id="KW-0812">Transmembrane</keyword>
<dbReference type="Proteomes" id="UP000054383">
    <property type="component" value="Unassembled WGS sequence"/>
</dbReference>
<feature type="compositionally biased region" description="Low complexity" evidence="6">
    <location>
        <begin position="70"/>
        <end position="84"/>
    </location>
</feature>
<keyword evidence="10" id="KW-1185">Reference proteome</keyword>
<dbReference type="Gene3D" id="1.20.1740.10">
    <property type="entry name" value="Amino acid/polyamine transporter I"/>
    <property type="match status" value="1"/>
</dbReference>
<feature type="transmembrane region" description="Helical" evidence="7">
    <location>
        <begin position="395"/>
        <end position="420"/>
    </location>
</feature>
<sequence>MFCPLRNRPKTRVQLGGSRERDVEFVFLHALLPGFLSGFPGYTLQCDAKLVDMSPSLELPSWYPDWAPKSSSSSSSPQQEQQAPRQREDPTLSSPFLSTPDRNPNLQTHTPSPEPSAHGEIECRDGFTRPPPIKIDVLPRKDRTVNRKLRGIHLFMITINGTLGTGLYWRGGQILELGGPLAVLLSFLLVGLLSVAVMQCVTEMLCIWPIPGALSVYVSEFVDPELGIAVGIAYWFTYSVSFSALIATSAAELGFWPEINGNAGINGGIIYLCIPLCVVLINALEIELYALFEVVSGIIKLLFLVVIAVMLVVLNFGVGPSQHGYIGTQYWSAPTAYDTDAADNWPIAFLVPTSMSISIATFAYVGVEIVAASALEARWPRRNEKDEAARKTSDISLIGSTVKFTAVFLSVLATFAYSFIGVLASFDIPRYDCQLPRLSWINSTSNECSNHPASNNTSAFVAIASQSGIPHLGDVFNVFLVFTSLSCANTNLYVASRALFGLTSRLDGGSGQSWLLRLLSWFGKTNRHKVPMRAMIFSAVAFWWVPFLQLRGGTDTRTTIGMFIEVLAEMGSVGVLIVWLCECLAFIRFYHCLVAHQQVLQEQNISHVRRWDEDDYPYRSHGQPMTAYAAFTGCFVVLIVINGASLWKGFHKLPFLSSYMTVMAFLALWVLLKLVRDGVEANWSFVDLSNPQKVINKILTLHDIRLGTAA</sequence>
<dbReference type="PANTHER" id="PTHR43495:SF5">
    <property type="entry name" value="GAMMA-AMINOBUTYRIC ACID PERMEASE"/>
    <property type="match status" value="1"/>
</dbReference>
<evidence type="ECO:0000256" key="4">
    <source>
        <dbReference type="ARBA" id="ARBA00022989"/>
    </source>
</evidence>
<evidence type="ECO:0000256" key="7">
    <source>
        <dbReference type="SAM" id="Phobius"/>
    </source>
</evidence>
<dbReference type="OrthoDB" id="3900342at2759"/>
<comment type="subcellular location">
    <subcellularLocation>
        <location evidence="1">Membrane</location>
        <topology evidence="1">Multi-pass membrane protein</topology>
    </subcellularLocation>
</comment>
<feature type="transmembrane region" description="Helical" evidence="7">
    <location>
        <begin position="226"/>
        <end position="248"/>
    </location>
</feature>
<feature type="transmembrane region" description="Helical" evidence="7">
    <location>
        <begin position="268"/>
        <end position="286"/>
    </location>
</feature>
<feature type="transmembrane region" description="Helical" evidence="7">
    <location>
        <begin position="355"/>
        <end position="375"/>
    </location>
</feature>
<dbReference type="InterPro" id="IPR004841">
    <property type="entry name" value="AA-permease/SLC12A_dom"/>
</dbReference>
<feature type="compositionally biased region" description="Polar residues" evidence="6">
    <location>
        <begin position="91"/>
        <end position="111"/>
    </location>
</feature>
<dbReference type="Pfam" id="PF00324">
    <property type="entry name" value="AA_permease"/>
    <property type="match status" value="1"/>
</dbReference>
<feature type="domain" description="Amino acid permease/ SLC12A" evidence="8">
    <location>
        <begin position="153"/>
        <end position="674"/>
    </location>
</feature>
<feature type="transmembrane region" description="Helical" evidence="7">
    <location>
        <begin position="653"/>
        <end position="672"/>
    </location>
</feature>
<dbReference type="GO" id="GO:0055085">
    <property type="term" value="P:transmembrane transport"/>
    <property type="evidence" value="ECO:0007669"/>
    <property type="project" value="InterPro"/>
</dbReference>
<proteinExistence type="predicted"/>
<keyword evidence="5 7" id="KW-0472">Membrane</keyword>
<feature type="transmembrane region" description="Helical" evidence="7">
    <location>
        <begin position="627"/>
        <end position="647"/>
    </location>
</feature>
<accession>A0A0U1LQC8</accession>
<evidence type="ECO:0000256" key="6">
    <source>
        <dbReference type="SAM" id="MobiDB-lite"/>
    </source>
</evidence>
<evidence type="ECO:0000259" key="8">
    <source>
        <dbReference type="Pfam" id="PF00324"/>
    </source>
</evidence>
<feature type="transmembrane region" description="Helical" evidence="7">
    <location>
        <begin position="560"/>
        <end position="581"/>
    </location>
</feature>